<name>A0A9P9WJI6_9PEZI</name>
<dbReference type="PANTHER" id="PTHR43798:SF33">
    <property type="entry name" value="HYDROLASE, PUTATIVE (AFU_ORTHOLOGUE AFUA_2G14860)-RELATED"/>
    <property type="match status" value="1"/>
</dbReference>
<dbReference type="Gene3D" id="3.40.50.1820">
    <property type="entry name" value="alpha/beta hydrolase"/>
    <property type="match status" value="1"/>
</dbReference>
<evidence type="ECO:0000313" key="4">
    <source>
        <dbReference type="Proteomes" id="UP000829685"/>
    </source>
</evidence>
<keyword evidence="1" id="KW-0812">Transmembrane</keyword>
<dbReference type="PANTHER" id="PTHR43798">
    <property type="entry name" value="MONOACYLGLYCEROL LIPASE"/>
    <property type="match status" value="1"/>
</dbReference>
<reference evidence="3" key="1">
    <citation type="submission" date="2021-03" db="EMBL/GenBank/DDBJ databases">
        <title>Revisited historic fungal species revealed as producer of novel bioactive compounds through whole genome sequencing and comparative genomics.</title>
        <authorList>
            <person name="Vignolle G.A."/>
            <person name="Hochenegger N."/>
            <person name="Mach R.L."/>
            <person name="Mach-Aigner A.R."/>
            <person name="Javad Rahimi M."/>
            <person name="Salim K.A."/>
            <person name="Chan C.M."/>
            <person name="Lim L.B.L."/>
            <person name="Cai F."/>
            <person name="Druzhinina I.S."/>
            <person name="U'Ren J.M."/>
            <person name="Derntl C."/>
        </authorList>
    </citation>
    <scope>NUCLEOTIDE SEQUENCE</scope>
    <source>
        <strain evidence="3">TUCIM 5799</strain>
    </source>
</reference>
<organism evidence="3 4">
    <name type="scientific">Neoarthrinium moseri</name>
    <dbReference type="NCBI Taxonomy" id="1658444"/>
    <lineage>
        <taxon>Eukaryota</taxon>
        <taxon>Fungi</taxon>
        <taxon>Dikarya</taxon>
        <taxon>Ascomycota</taxon>
        <taxon>Pezizomycotina</taxon>
        <taxon>Sordariomycetes</taxon>
        <taxon>Xylariomycetidae</taxon>
        <taxon>Amphisphaeriales</taxon>
        <taxon>Apiosporaceae</taxon>
        <taxon>Neoarthrinium</taxon>
    </lineage>
</organism>
<dbReference type="InterPro" id="IPR029058">
    <property type="entry name" value="AB_hydrolase_fold"/>
</dbReference>
<keyword evidence="1" id="KW-0472">Membrane</keyword>
<keyword evidence="1" id="KW-1133">Transmembrane helix</keyword>
<dbReference type="InterPro" id="IPR000073">
    <property type="entry name" value="AB_hydrolase_1"/>
</dbReference>
<keyword evidence="4" id="KW-1185">Reference proteome</keyword>
<feature type="transmembrane region" description="Helical" evidence="1">
    <location>
        <begin position="15"/>
        <end position="34"/>
    </location>
</feature>
<dbReference type="EMBL" id="JAFIMR010000020">
    <property type="protein sequence ID" value="KAI1866579.1"/>
    <property type="molecule type" value="Genomic_DNA"/>
</dbReference>
<dbReference type="AlphaFoldDB" id="A0A9P9WJI6"/>
<evidence type="ECO:0000256" key="1">
    <source>
        <dbReference type="SAM" id="Phobius"/>
    </source>
</evidence>
<proteinExistence type="predicted"/>
<dbReference type="SUPFAM" id="SSF53474">
    <property type="entry name" value="alpha/beta-Hydrolases"/>
    <property type="match status" value="1"/>
</dbReference>
<gene>
    <name evidence="3" type="ORF">JX265_007880</name>
</gene>
<protein>
    <recommendedName>
        <fullName evidence="2">AB hydrolase-1 domain-containing protein</fullName>
    </recommendedName>
</protein>
<evidence type="ECO:0000313" key="3">
    <source>
        <dbReference type="EMBL" id="KAI1866579.1"/>
    </source>
</evidence>
<accession>A0A9P9WJI6</accession>
<dbReference type="PRINTS" id="PR00111">
    <property type="entry name" value="ABHYDROLASE"/>
</dbReference>
<dbReference type="InterPro" id="IPR050266">
    <property type="entry name" value="AB_hydrolase_sf"/>
</dbReference>
<dbReference type="GO" id="GO:0016020">
    <property type="term" value="C:membrane"/>
    <property type="evidence" value="ECO:0007669"/>
    <property type="project" value="TreeGrafter"/>
</dbReference>
<sequence length="396" mass="43361">MDSMSDLCRKPSDSQSTAVIATTIATTITLWWLARWTLYPQRKPIIAGPLTTTIPKLSREELAQVPYQPDHFPGARDVVTPYGNTRVYEFGPEDGRKVLFLHGISTSCMTLSDIAHGLAAKGCRVMLYDLFGRGYSDGIGDLPFDTRLFTAQILLVLASSPLSWTGTDAISIVGYSLGGGIAVNFAAAFPHMVASLVLLAPAGLIRPENIGRASRLVFTSGVVPERLLETLTKRRLRTPIGNAVSRRRMSVAEDAVLGERKEGFVDAAVQEAVDPSGNGTAEAPVSPIEAKIAAYVHWMLDGHEGFVPAFMSTIRFAPLMGQHEHWRELAKRRPGTTAIILGRTDELIQKHDYAEDALPLVGGKENVFWRIVPGGHNFPFTNSREALEAIYEFWGM</sequence>
<dbReference type="Proteomes" id="UP000829685">
    <property type="component" value="Unassembled WGS sequence"/>
</dbReference>
<feature type="domain" description="AB hydrolase-1" evidence="2">
    <location>
        <begin position="98"/>
        <end position="381"/>
    </location>
</feature>
<evidence type="ECO:0000259" key="2">
    <source>
        <dbReference type="Pfam" id="PF00561"/>
    </source>
</evidence>
<feature type="transmembrane region" description="Helical" evidence="1">
    <location>
        <begin position="181"/>
        <end position="205"/>
    </location>
</feature>
<dbReference type="Pfam" id="PF00561">
    <property type="entry name" value="Abhydrolase_1"/>
    <property type="match status" value="1"/>
</dbReference>
<comment type="caution">
    <text evidence="3">The sequence shown here is derived from an EMBL/GenBank/DDBJ whole genome shotgun (WGS) entry which is preliminary data.</text>
</comment>